<evidence type="ECO:0000313" key="3">
    <source>
        <dbReference type="Proteomes" id="UP001222325"/>
    </source>
</evidence>
<evidence type="ECO:0000313" key="2">
    <source>
        <dbReference type="EMBL" id="KAJ7081164.1"/>
    </source>
</evidence>
<dbReference type="Proteomes" id="UP001222325">
    <property type="component" value="Unassembled WGS sequence"/>
</dbReference>
<dbReference type="EMBL" id="JARJCN010000051">
    <property type="protein sequence ID" value="KAJ7081164.1"/>
    <property type="molecule type" value="Genomic_DNA"/>
</dbReference>
<accession>A0AAD6U152</accession>
<dbReference type="AlphaFoldDB" id="A0AAD6U152"/>
<feature type="region of interest" description="Disordered" evidence="1">
    <location>
        <begin position="38"/>
        <end position="137"/>
    </location>
</feature>
<gene>
    <name evidence="2" type="ORF">B0H15DRAFT_855247</name>
</gene>
<reference evidence="2" key="1">
    <citation type="submission" date="2023-03" db="EMBL/GenBank/DDBJ databases">
        <title>Massive genome expansion in bonnet fungi (Mycena s.s.) driven by repeated elements and novel gene families across ecological guilds.</title>
        <authorList>
            <consortium name="Lawrence Berkeley National Laboratory"/>
            <person name="Harder C.B."/>
            <person name="Miyauchi S."/>
            <person name="Viragh M."/>
            <person name="Kuo A."/>
            <person name="Thoen E."/>
            <person name="Andreopoulos B."/>
            <person name="Lu D."/>
            <person name="Skrede I."/>
            <person name="Drula E."/>
            <person name="Henrissat B."/>
            <person name="Morin E."/>
            <person name="Kohler A."/>
            <person name="Barry K."/>
            <person name="LaButti K."/>
            <person name="Morin E."/>
            <person name="Salamov A."/>
            <person name="Lipzen A."/>
            <person name="Mereny Z."/>
            <person name="Hegedus B."/>
            <person name="Baldrian P."/>
            <person name="Stursova M."/>
            <person name="Weitz H."/>
            <person name="Taylor A."/>
            <person name="Grigoriev I.V."/>
            <person name="Nagy L.G."/>
            <person name="Martin F."/>
            <person name="Kauserud H."/>
        </authorList>
    </citation>
    <scope>NUCLEOTIDE SEQUENCE</scope>
    <source>
        <strain evidence="2">CBHHK173m</strain>
    </source>
</reference>
<keyword evidence="3" id="KW-1185">Reference proteome</keyword>
<proteinExistence type="predicted"/>
<organism evidence="2 3">
    <name type="scientific">Mycena belliarum</name>
    <dbReference type="NCBI Taxonomy" id="1033014"/>
    <lineage>
        <taxon>Eukaryota</taxon>
        <taxon>Fungi</taxon>
        <taxon>Dikarya</taxon>
        <taxon>Basidiomycota</taxon>
        <taxon>Agaricomycotina</taxon>
        <taxon>Agaricomycetes</taxon>
        <taxon>Agaricomycetidae</taxon>
        <taxon>Agaricales</taxon>
        <taxon>Marasmiineae</taxon>
        <taxon>Mycenaceae</taxon>
        <taxon>Mycena</taxon>
    </lineage>
</organism>
<feature type="compositionally biased region" description="Low complexity" evidence="1">
    <location>
        <begin position="43"/>
        <end position="87"/>
    </location>
</feature>
<sequence>MEGEVRMEEEMKMDRVMDMEWEVASQYARVSKAIHEQNRAYWSSSSSRSSSSFLSSHPASSDCWHSSSSSSSSQASPASPSPSGSDSARSRLAYPHVHVNSSNAPSRRTPSPSARMHPYRVSNPSSSPKRTQRGGTVGLLDAVARFLGRGCS</sequence>
<evidence type="ECO:0000256" key="1">
    <source>
        <dbReference type="SAM" id="MobiDB-lite"/>
    </source>
</evidence>
<feature type="compositionally biased region" description="Polar residues" evidence="1">
    <location>
        <begin position="99"/>
        <end position="112"/>
    </location>
</feature>
<comment type="caution">
    <text evidence="2">The sequence shown here is derived from an EMBL/GenBank/DDBJ whole genome shotgun (WGS) entry which is preliminary data.</text>
</comment>
<name>A0AAD6U152_9AGAR</name>
<protein>
    <submittedName>
        <fullName evidence="2">Uncharacterized protein</fullName>
    </submittedName>
</protein>